<evidence type="ECO:0000256" key="9">
    <source>
        <dbReference type="ARBA" id="ARBA00023136"/>
    </source>
</evidence>
<feature type="transmembrane region" description="Helical" evidence="12">
    <location>
        <begin position="490"/>
        <end position="512"/>
    </location>
</feature>
<comment type="similarity">
    <text evidence="2 11">Belongs to the sodium:solute symporter (SSF) (TC 2.A.21) family.</text>
</comment>
<keyword evidence="7" id="KW-0915">Sodium</keyword>
<comment type="caution">
    <text evidence="13">The sequence shown here is derived from an EMBL/GenBank/DDBJ whole genome shotgun (WGS) entry which is preliminary data.</text>
</comment>
<keyword evidence="10" id="KW-0739">Sodium transport</keyword>
<feature type="transmembrane region" description="Helical" evidence="12">
    <location>
        <begin position="250"/>
        <end position="268"/>
    </location>
</feature>
<dbReference type="Gene3D" id="1.20.1730.10">
    <property type="entry name" value="Sodium/glucose cotransporter"/>
    <property type="match status" value="1"/>
</dbReference>
<evidence type="ECO:0000256" key="3">
    <source>
        <dbReference type="ARBA" id="ARBA00022448"/>
    </source>
</evidence>
<dbReference type="GO" id="GO:0006814">
    <property type="term" value="P:sodium ion transport"/>
    <property type="evidence" value="ECO:0007669"/>
    <property type="project" value="UniProtKB-KW"/>
</dbReference>
<feature type="transmembrane region" description="Helical" evidence="12">
    <location>
        <begin position="289"/>
        <end position="315"/>
    </location>
</feature>
<evidence type="ECO:0000256" key="10">
    <source>
        <dbReference type="ARBA" id="ARBA00023201"/>
    </source>
</evidence>
<accession>A0A9Q0RU94</accession>
<dbReference type="GO" id="GO:0005886">
    <property type="term" value="C:plasma membrane"/>
    <property type="evidence" value="ECO:0007669"/>
    <property type="project" value="UniProtKB-SubCell"/>
</dbReference>
<feature type="transmembrane region" description="Helical" evidence="12">
    <location>
        <begin position="62"/>
        <end position="83"/>
    </location>
</feature>
<feature type="transmembrane region" description="Helical" evidence="12">
    <location>
        <begin position="170"/>
        <end position="189"/>
    </location>
</feature>
<dbReference type="InterPro" id="IPR038377">
    <property type="entry name" value="Na/Glc_symporter_sf"/>
</dbReference>
<protein>
    <submittedName>
        <fullName evidence="13">Sodium-coupled monocarboxylate transporter 1</fullName>
    </submittedName>
</protein>
<feature type="transmembrane region" description="Helical" evidence="12">
    <location>
        <begin position="95"/>
        <end position="118"/>
    </location>
</feature>
<dbReference type="Proteomes" id="UP001151699">
    <property type="component" value="Unassembled WGS sequence"/>
</dbReference>
<gene>
    <name evidence="13" type="primary">slc5a8_3</name>
    <name evidence="13" type="ORF">Bhyg_17096</name>
</gene>
<evidence type="ECO:0000256" key="12">
    <source>
        <dbReference type="SAM" id="Phobius"/>
    </source>
</evidence>
<evidence type="ECO:0000313" key="13">
    <source>
        <dbReference type="EMBL" id="KAJ6625919.1"/>
    </source>
</evidence>
<evidence type="ECO:0000256" key="1">
    <source>
        <dbReference type="ARBA" id="ARBA00004651"/>
    </source>
</evidence>
<evidence type="ECO:0000256" key="4">
    <source>
        <dbReference type="ARBA" id="ARBA00022475"/>
    </source>
</evidence>
<evidence type="ECO:0000256" key="7">
    <source>
        <dbReference type="ARBA" id="ARBA00023053"/>
    </source>
</evidence>
<reference evidence="13" key="1">
    <citation type="submission" date="2022-07" db="EMBL/GenBank/DDBJ databases">
        <authorList>
            <person name="Trinca V."/>
            <person name="Uliana J.V.C."/>
            <person name="Torres T.T."/>
            <person name="Ward R.J."/>
            <person name="Monesi N."/>
        </authorList>
    </citation>
    <scope>NUCLEOTIDE SEQUENCE</scope>
    <source>
        <strain evidence="13">HSMRA1968</strain>
        <tissue evidence="13">Whole embryos</tissue>
    </source>
</reference>
<name>A0A9Q0RU94_9DIPT</name>
<feature type="transmembrane region" description="Helical" evidence="12">
    <location>
        <begin position="386"/>
        <end position="405"/>
    </location>
</feature>
<keyword evidence="5 12" id="KW-0812">Transmembrane</keyword>
<keyword evidence="3" id="KW-0813">Transport</keyword>
<keyword evidence="14" id="KW-1185">Reference proteome</keyword>
<organism evidence="13 14">
    <name type="scientific">Pseudolycoriella hygida</name>
    <dbReference type="NCBI Taxonomy" id="35572"/>
    <lineage>
        <taxon>Eukaryota</taxon>
        <taxon>Metazoa</taxon>
        <taxon>Ecdysozoa</taxon>
        <taxon>Arthropoda</taxon>
        <taxon>Hexapoda</taxon>
        <taxon>Insecta</taxon>
        <taxon>Pterygota</taxon>
        <taxon>Neoptera</taxon>
        <taxon>Endopterygota</taxon>
        <taxon>Diptera</taxon>
        <taxon>Nematocera</taxon>
        <taxon>Sciaroidea</taxon>
        <taxon>Sciaridae</taxon>
        <taxon>Pseudolycoriella</taxon>
    </lineage>
</organism>
<evidence type="ECO:0000256" key="2">
    <source>
        <dbReference type="ARBA" id="ARBA00006434"/>
    </source>
</evidence>
<dbReference type="PANTHER" id="PTHR42985:SF5">
    <property type="entry name" value="FI02094P-RELATED"/>
    <property type="match status" value="1"/>
</dbReference>
<dbReference type="EMBL" id="WJQU01003310">
    <property type="protein sequence ID" value="KAJ6625919.1"/>
    <property type="molecule type" value="Genomic_DNA"/>
</dbReference>
<dbReference type="CDD" id="cd11492">
    <property type="entry name" value="SLC5sbd_NIS-SMVT"/>
    <property type="match status" value="1"/>
</dbReference>
<feature type="transmembrane region" description="Helical" evidence="12">
    <location>
        <begin position="196"/>
        <end position="215"/>
    </location>
</feature>
<keyword evidence="8" id="KW-0406">Ion transport</keyword>
<comment type="subcellular location">
    <subcellularLocation>
        <location evidence="1">Cell membrane</location>
        <topology evidence="1">Multi-pass membrane protein</topology>
    </subcellularLocation>
</comment>
<feature type="transmembrane region" description="Helical" evidence="12">
    <location>
        <begin position="354"/>
        <end position="374"/>
    </location>
</feature>
<dbReference type="PROSITE" id="PS50283">
    <property type="entry name" value="NA_SOLUT_SYMP_3"/>
    <property type="match status" value="1"/>
</dbReference>
<proteinExistence type="inferred from homology"/>
<feature type="transmembrane region" description="Helical" evidence="12">
    <location>
        <begin position="139"/>
        <end position="164"/>
    </location>
</feature>
<dbReference type="OrthoDB" id="6132759at2759"/>
<dbReference type="AlphaFoldDB" id="A0A9Q0RU94"/>
<evidence type="ECO:0000256" key="5">
    <source>
        <dbReference type="ARBA" id="ARBA00022692"/>
    </source>
</evidence>
<evidence type="ECO:0000313" key="14">
    <source>
        <dbReference type="Proteomes" id="UP001151699"/>
    </source>
</evidence>
<dbReference type="NCBIfam" id="TIGR00813">
    <property type="entry name" value="sss"/>
    <property type="match status" value="1"/>
</dbReference>
<dbReference type="GO" id="GO:0015293">
    <property type="term" value="F:symporter activity"/>
    <property type="evidence" value="ECO:0007669"/>
    <property type="project" value="TreeGrafter"/>
</dbReference>
<keyword evidence="6 12" id="KW-1133">Transmembrane helix</keyword>
<dbReference type="Pfam" id="PF00474">
    <property type="entry name" value="SSF"/>
    <property type="match status" value="1"/>
</dbReference>
<dbReference type="InterPro" id="IPR051163">
    <property type="entry name" value="Sodium:Solute_Symporter_SSF"/>
</dbReference>
<keyword evidence="4" id="KW-1003">Cell membrane</keyword>
<evidence type="ECO:0000256" key="6">
    <source>
        <dbReference type="ARBA" id="ARBA00022989"/>
    </source>
</evidence>
<dbReference type="InterPro" id="IPR001734">
    <property type="entry name" value="Na/solute_symporter"/>
</dbReference>
<evidence type="ECO:0000256" key="8">
    <source>
        <dbReference type="ARBA" id="ARBA00023065"/>
    </source>
</evidence>
<keyword evidence="9 12" id="KW-0472">Membrane</keyword>
<dbReference type="PANTHER" id="PTHR42985">
    <property type="entry name" value="SODIUM-COUPLED MONOCARBOXYLATE TRANSPORTER"/>
    <property type="match status" value="1"/>
</dbReference>
<feature type="transmembrane region" description="Helical" evidence="12">
    <location>
        <begin position="21"/>
        <end position="41"/>
    </location>
</feature>
<evidence type="ECO:0000256" key="11">
    <source>
        <dbReference type="RuleBase" id="RU362091"/>
    </source>
</evidence>
<sequence length="572" mass="62875">MIGQGVEDVKISLQRFGWPDYLVFLVMLLSCVMIGIYFGFIQKKPKKTCEQAADYLVGGRKMAVFPVTMSLIASFISGISLLGTPTEIYVYGVQYMFIIFGVLSMGVVMTFVFLPVFHDLQLTSTYEYLETRFDKKMRLFGSVMFTFGTMAWLPIVIYVPALAFNQVTGINVHQITPIVCIVCIFYTCVGGLKAVVWTDVVQTVMMFGAIFLVMIKGTVDVGGVDEVWSRAVKGDRIEGPDLNFDLKSRHTIYSLLFGGFAYWLKSNAVSQNMIQRYLSLPTLASARRALWLFIAGVLLLLGMCCYCGLLIYATYHECDPLTTKLAKAKDQLLPLLVMDILGDFPGLPDRQTGYIMRGVVAVFGAICVCLVLVVEKLGSVLQLSMSLGAVTNGPLLGIFTMGVMFPHVHGTGALIGGSTGLGIMAWICAKAQAAIASGELKFVTKPVNTLGCSYTFIASEPLNMLAINATEAIIPEVPEEPVFAIYHLSYLWYTLLGAVITIVVSLIASFAFGANDPRKIHPTLLAPFVRTILWPNRKNFKRDDPIGIENDAQFVSALDLKKLDTPIKVALE</sequence>